<keyword evidence="4" id="KW-1185">Reference proteome</keyword>
<dbReference type="RefSeq" id="WP_411914949.1">
    <property type="nucleotide sequence ID" value="NZ_BAAFSF010000001.1"/>
</dbReference>
<accession>A0ABQ0E094</accession>
<feature type="signal peptide" evidence="2">
    <location>
        <begin position="1"/>
        <end position="24"/>
    </location>
</feature>
<dbReference type="Proteomes" id="UP001628220">
    <property type="component" value="Unassembled WGS sequence"/>
</dbReference>
<evidence type="ECO:0000313" key="3">
    <source>
        <dbReference type="EMBL" id="GAB1251134.1"/>
    </source>
</evidence>
<proteinExistence type="predicted"/>
<feature type="chain" id="PRO_5046768359" description="DUF3300 domain-containing protein" evidence="2">
    <location>
        <begin position="25"/>
        <end position="513"/>
    </location>
</feature>
<feature type="compositionally biased region" description="Basic and acidic residues" evidence="1">
    <location>
        <begin position="382"/>
        <end position="412"/>
    </location>
</feature>
<feature type="region of interest" description="Disordered" evidence="1">
    <location>
        <begin position="355"/>
        <end position="513"/>
    </location>
</feature>
<evidence type="ECO:0000256" key="2">
    <source>
        <dbReference type="SAM" id="SignalP"/>
    </source>
</evidence>
<feature type="compositionally biased region" description="Polar residues" evidence="1">
    <location>
        <begin position="454"/>
        <end position="474"/>
    </location>
</feature>
<dbReference type="EMBL" id="BAAFSF010000001">
    <property type="protein sequence ID" value="GAB1251134.1"/>
    <property type="molecule type" value="Genomic_DNA"/>
</dbReference>
<gene>
    <name evidence="3" type="ORF">Tsumi_02380</name>
</gene>
<sequence>MKRIILTALIIPLIMGMTSIGSMAQNYDDDVYYTPSRAKKEREAARKAEAERMKKDRLEWERQRAQEEAYAEDEYAQDGYDLSEDDIDAYNHRGQNDNAQVKRGVAYGNKSGKKAYKNKAKKRHSGQYSSRIARFHDPATILMNTQSGNVVVIVDNDRYGDYDYGYKEDYYGYDGNVSINVYPSYGWGYGSSSYFPWYDPWYGPWYYSDPWVRYYYYSYWPWGRSRWGYYDPWWGPGYGFGPGYAWGYGYGGGYGYGYRDGYWDGYWDGSYGYDPYSGRYYSRNYYANGRRGASSYASNNRVERGRVVASNGTTQNRNGRSSVASDELIQRGRYDRGSYWTDPNKRITDNDRFVTNERGRGSFNQGEGRTIITDRNSNNRSRQFERIDNDRRNSVGNQRERRELGRDQRGRGSYDGISRGGVFRTDPSTTSPTRRERVSTPSYRSGRGSYKSVEPSQRRSSTMNTRPSSTSRDNTYSSPSSRSGRGSYSSPSSSSSSPSSSGSTSSSGGHRGR</sequence>
<keyword evidence="2" id="KW-0732">Signal</keyword>
<organism evidence="3 4">
    <name type="scientific">Porphyromonas miyakawae</name>
    <dbReference type="NCBI Taxonomy" id="3137470"/>
    <lineage>
        <taxon>Bacteria</taxon>
        <taxon>Pseudomonadati</taxon>
        <taxon>Bacteroidota</taxon>
        <taxon>Bacteroidia</taxon>
        <taxon>Bacteroidales</taxon>
        <taxon>Porphyromonadaceae</taxon>
        <taxon>Porphyromonas</taxon>
    </lineage>
</organism>
<protein>
    <recommendedName>
        <fullName evidence="5">DUF3300 domain-containing protein</fullName>
    </recommendedName>
</protein>
<name>A0ABQ0E094_9PORP</name>
<evidence type="ECO:0000313" key="4">
    <source>
        <dbReference type="Proteomes" id="UP001628220"/>
    </source>
</evidence>
<reference evidence="3 4" key="1">
    <citation type="journal article" date="2025" name="Int. J. Syst. Evol. Microbiol.">
        <title>Desulfovibrio falkowii sp. nov., Porphyromonas miyakawae sp. nov., Mediterraneibacter flintii sp. nov. and Owariibacterium komagatae gen. nov., sp. nov., isolated from human faeces.</title>
        <authorList>
            <person name="Hamaguchi T."/>
            <person name="Ohara M."/>
            <person name="Hisatomi A."/>
            <person name="Sekiguchi K."/>
            <person name="Takeda J.I."/>
            <person name="Ueyama J."/>
            <person name="Ito M."/>
            <person name="Nishiwaki H."/>
            <person name="Ogi T."/>
            <person name="Hirayama M."/>
            <person name="Ohkuma M."/>
            <person name="Sakamoto M."/>
            <person name="Ohno K."/>
        </authorList>
    </citation>
    <scope>NUCLEOTIDE SEQUENCE [LARGE SCALE GENOMIC DNA]</scope>
    <source>
        <strain evidence="3 4">13CB11C</strain>
    </source>
</reference>
<feature type="compositionally biased region" description="Low complexity" evidence="1">
    <location>
        <begin position="475"/>
        <end position="513"/>
    </location>
</feature>
<dbReference type="CDD" id="cd22265">
    <property type="entry name" value="UDM1_RNF168"/>
    <property type="match status" value="1"/>
</dbReference>
<evidence type="ECO:0000256" key="1">
    <source>
        <dbReference type="SAM" id="MobiDB-lite"/>
    </source>
</evidence>
<evidence type="ECO:0008006" key="5">
    <source>
        <dbReference type="Google" id="ProtNLM"/>
    </source>
</evidence>
<comment type="caution">
    <text evidence="3">The sequence shown here is derived from an EMBL/GenBank/DDBJ whole genome shotgun (WGS) entry which is preliminary data.</text>
</comment>
<feature type="compositionally biased region" description="Polar residues" evidence="1">
    <location>
        <begin position="362"/>
        <end position="381"/>
    </location>
</feature>